<keyword evidence="1" id="KW-0472">Membrane</keyword>
<accession>A0A6V7VHM8</accession>
<reference evidence="2 3" key="1">
    <citation type="submission" date="2020-08" db="EMBL/GenBank/DDBJ databases">
        <authorList>
            <person name="Koutsovoulos G."/>
            <person name="Danchin GJ E."/>
        </authorList>
    </citation>
    <scope>NUCLEOTIDE SEQUENCE [LARGE SCALE GENOMIC DNA]</scope>
</reference>
<keyword evidence="1" id="KW-1133">Transmembrane helix</keyword>
<name>A0A6V7VHM8_MELEN</name>
<dbReference type="EMBL" id="CAJEWN010000225">
    <property type="protein sequence ID" value="CAD2173884.1"/>
    <property type="molecule type" value="Genomic_DNA"/>
</dbReference>
<comment type="caution">
    <text evidence="2">The sequence shown here is derived from an EMBL/GenBank/DDBJ whole genome shotgun (WGS) entry which is preliminary data.</text>
</comment>
<evidence type="ECO:0000313" key="2">
    <source>
        <dbReference type="EMBL" id="CAD2173884.1"/>
    </source>
</evidence>
<dbReference type="AlphaFoldDB" id="A0A6V7VHM8"/>
<proteinExistence type="predicted"/>
<sequence length="60" mass="7244">MIVIQIVLIMIYFKIYQSFLLYYHPNLYTFIFIFIFVASFPNASNPAESGRLLKNDYFFF</sequence>
<organism evidence="2 3">
    <name type="scientific">Meloidogyne enterolobii</name>
    <name type="common">Root-knot nematode worm</name>
    <name type="synonym">Meloidogyne mayaguensis</name>
    <dbReference type="NCBI Taxonomy" id="390850"/>
    <lineage>
        <taxon>Eukaryota</taxon>
        <taxon>Metazoa</taxon>
        <taxon>Ecdysozoa</taxon>
        <taxon>Nematoda</taxon>
        <taxon>Chromadorea</taxon>
        <taxon>Rhabditida</taxon>
        <taxon>Tylenchina</taxon>
        <taxon>Tylenchomorpha</taxon>
        <taxon>Tylenchoidea</taxon>
        <taxon>Meloidogynidae</taxon>
        <taxon>Meloidogyninae</taxon>
        <taxon>Meloidogyne</taxon>
    </lineage>
</organism>
<evidence type="ECO:0000313" key="3">
    <source>
        <dbReference type="Proteomes" id="UP000580250"/>
    </source>
</evidence>
<protein>
    <submittedName>
        <fullName evidence="2">Uncharacterized protein</fullName>
    </submittedName>
</protein>
<gene>
    <name evidence="2" type="ORF">MENT_LOCUS25518</name>
</gene>
<evidence type="ECO:0000256" key="1">
    <source>
        <dbReference type="SAM" id="Phobius"/>
    </source>
</evidence>
<keyword evidence="1" id="KW-0812">Transmembrane</keyword>
<dbReference type="Proteomes" id="UP000580250">
    <property type="component" value="Unassembled WGS sequence"/>
</dbReference>
<feature type="transmembrane region" description="Helical" evidence="1">
    <location>
        <begin position="20"/>
        <end position="40"/>
    </location>
</feature>